<protein>
    <recommendedName>
        <fullName evidence="4">SMC hinge domain-containing protein</fullName>
    </recommendedName>
</protein>
<evidence type="ECO:0000313" key="5">
    <source>
        <dbReference type="EMBL" id="KAJ8309851.1"/>
    </source>
</evidence>
<feature type="domain" description="SMC hinge" evidence="4">
    <location>
        <begin position="65"/>
        <end position="153"/>
    </location>
</feature>
<dbReference type="PANTHER" id="PTHR18937">
    <property type="entry name" value="STRUCTURAL MAINTENANCE OF CHROMOSOMES SMC FAMILY MEMBER"/>
    <property type="match status" value="1"/>
</dbReference>
<dbReference type="SUPFAM" id="SSF75553">
    <property type="entry name" value="Smc hinge domain"/>
    <property type="match status" value="1"/>
</dbReference>
<keyword evidence="1" id="KW-0547">Nucleotide-binding</keyword>
<dbReference type="Proteomes" id="UP001217089">
    <property type="component" value="Unassembled WGS sequence"/>
</dbReference>
<evidence type="ECO:0000256" key="3">
    <source>
        <dbReference type="ARBA" id="ARBA00023242"/>
    </source>
</evidence>
<dbReference type="InterPro" id="IPR010935">
    <property type="entry name" value="SMC_hinge"/>
</dbReference>
<dbReference type="EMBL" id="JARBDR010000640">
    <property type="protein sequence ID" value="KAJ8309851.1"/>
    <property type="molecule type" value="Genomic_DNA"/>
</dbReference>
<proteinExistence type="predicted"/>
<gene>
    <name evidence="5" type="ORF">KUTeg_011716</name>
</gene>
<dbReference type="InterPro" id="IPR036277">
    <property type="entry name" value="SMC_hinge_sf"/>
</dbReference>
<keyword evidence="2" id="KW-0067">ATP-binding</keyword>
<reference evidence="5 6" key="1">
    <citation type="submission" date="2022-12" db="EMBL/GenBank/DDBJ databases">
        <title>Chromosome-level genome of Tegillarca granosa.</title>
        <authorList>
            <person name="Kim J."/>
        </authorList>
    </citation>
    <scope>NUCLEOTIDE SEQUENCE [LARGE SCALE GENOMIC DNA]</scope>
    <source>
        <strain evidence="5">Teg-2019</strain>
        <tissue evidence="5">Adductor muscle</tissue>
    </source>
</reference>
<evidence type="ECO:0000256" key="2">
    <source>
        <dbReference type="ARBA" id="ARBA00022840"/>
    </source>
</evidence>
<sequence>MISKSKKILETAINTDTKVTEELQVRKVEEGRSSMQAAKSQGKVISALMDQKHKGSIPGIHGRLKCVEYLKRNNVGCATFIGLDKMAKWKDVCQRKISTLSFYVIFVPCFRPENVPRLFDLVKTKDSSILPAFYFALRDTLVANDLDQATRIAYGKTRYRVVTLQGQLIDQSGM</sequence>
<accession>A0ABQ9F0X9</accession>
<keyword evidence="3" id="KW-0539">Nucleus</keyword>
<keyword evidence="6" id="KW-1185">Reference proteome</keyword>
<name>A0ABQ9F0X9_TEGGR</name>
<dbReference type="Gene3D" id="3.30.70.1620">
    <property type="match status" value="1"/>
</dbReference>
<dbReference type="PANTHER" id="PTHR18937:SF172">
    <property type="entry name" value="STRUCTURAL MAINTENANCE OF CHROMOSOMES PROTEIN"/>
    <property type="match status" value="1"/>
</dbReference>
<organism evidence="5 6">
    <name type="scientific">Tegillarca granosa</name>
    <name type="common">Malaysian cockle</name>
    <name type="synonym">Anadara granosa</name>
    <dbReference type="NCBI Taxonomy" id="220873"/>
    <lineage>
        <taxon>Eukaryota</taxon>
        <taxon>Metazoa</taxon>
        <taxon>Spiralia</taxon>
        <taxon>Lophotrochozoa</taxon>
        <taxon>Mollusca</taxon>
        <taxon>Bivalvia</taxon>
        <taxon>Autobranchia</taxon>
        <taxon>Pteriomorphia</taxon>
        <taxon>Arcoida</taxon>
        <taxon>Arcoidea</taxon>
        <taxon>Arcidae</taxon>
        <taxon>Tegillarca</taxon>
    </lineage>
</organism>
<comment type="caution">
    <text evidence="5">The sequence shown here is derived from an EMBL/GenBank/DDBJ whole genome shotgun (WGS) entry which is preliminary data.</text>
</comment>
<evidence type="ECO:0000259" key="4">
    <source>
        <dbReference type="Pfam" id="PF06470"/>
    </source>
</evidence>
<evidence type="ECO:0000256" key="1">
    <source>
        <dbReference type="ARBA" id="ARBA00022741"/>
    </source>
</evidence>
<evidence type="ECO:0000313" key="6">
    <source>
        <dbReference type="Proteomes" id="UP001217089"/>
    </source>
</evidence>
<dbReference type="Pfam" id="PF06470">
    <property type="entry name" value="SMC_hinge"/>
    <property type="match status" value="1"/>
</dbReference>